<dbReference type="Pfam" id="PF00350">
    <property type="entry name" value="Dynamin_N"/>
    <property type="match status" value="1"/>
</dbReference>
<organism evidence="5 6">
    <name type="scientific">Scleroderma citrinum Foug A</name>
    <dbReference type="NCBI Taxonomy" id="1036808"/>
    <lineage>
        <taxon>Eukaryota</taxon>
        <taxon>Fungi</taxon>
        <taxon>Dikarya</taxon>
        <taxon>Basidiomycota</taxon>
        <taxon>Agaricomycotina</taxon>
        <taxon>Agaricomycetes</taxon>
        <taxon>Agaricomycetidae</taxon>
        <taxon>Boletales</taxon>
        <taxon>Sclerodermatineae</taxon>
        <taxon>Sclerodermataceae</taxon>
        <taxon>Scleroderma</taxon>
    </lineage>
</organism>
<dbReference type="GO" id="GO:0005874">
    <property type="term" value="C:microtubule"/>
    <property type="evidence" value="ECO:0007669"/>
    <property type="project" value="TreeGrafter"/>
</dbReference>
<gene>
    <name evidence="5" type="ORF">SCLCIDRAFT_433417</name>
</gene>
<reference evidence="6" key="2">
    <citation type="submission" date="2015-01" db="EMBL/GenBank/DDBJ databases">
        <title>Evolutionary Origins and Diversification of the Mycorrhizal Mutualists.</title>
        <authorList>
            <consortium name="DOE Joint Genome Institute"/>
            <consortium name="Mycorrhizal Genomics Consortium"/>
            <person name="Kohler A."/>
            <person name="Kuo A."/>
            <person name="Nagy L.G."/>
            <person name="Floudas D."/>
            <person name="Copeland A."/>
            <person name="Barry K.W."/>
            <person name="Cichocki N."/>
            <person name="Veneault-Fourrey C."/>
            <person name="LaButti K."/>
            <person name="Lindquist E.A."/>
            <person name="Lipzen A."/>
            <person name="Lundell T."/>
            <person name="Morin E."/>
            <person name="Murat C."/>
            <person name="Riley R."/>
            <person name="Ohm R."/>
            <person name="Sun H."/>
            <person name="Tunlid A."/>
            <person name="Henrissat B."/>
            <person name="Grigoriev I.V."/>
            <person name="Hibbett D.S."/>
            <person name="Martin F."/>
        </authorList>
    </citation>
    <scope>NUCLEOTIDE SEQUENCE [LARGE SCALE GENOMIC DNA]</scope>
    <source>
        <strain evidence="6">Foug A</strain>
    </source>
</reference>
<dbReference type="PANTHER" id="PTHR11566:SF21">
    <property type="entry name" value="DYNAMIN RELATED PROTEIN 1, ISOFORM A"/>
    <property type="match status" value="1"/>
</dbReference>
<feature type="domain" description="GED" evidence="3">
    <location>
        <begin position="656"/>
        <end position="749"/>
    </location>
</feature>
<dbReference type="InterPro" id="IPR001401">
    <property type="entry name" value="Dynamin_GTPase"/>
</dbReference>
<dbReference type="GO" id="GO:0005525">
    <property type="term" value="F:GTP binding"/>
    <property type="evidence" value="ECO:0007669"/>
    <property type="project" value="InterPro"/>
</dbReference>
<dbReference type="EMBL" id="KN822179">
    <property type="protein sequence ID" value="KIM53496.1"/>
    <property type="molecule type" value="Genomic_DNA"/>
</dbReference>
<dbReference type="STRING" id="1036808.A0A0C3DBL3"/>
<evidence type="ECO:0000256" key="1">
    <source>
        <dbReference type="ARBA" id="ARBA00022741"/>
    </source>
</evidence>
<dbReference type="InterPro" id="IPR030381">
    <property type="entry name" value="G_DYNAMIN_dom"/>
</dbReference>
<dbReference type="InterPro" id="IPR022812">
    <property type="entry name" value="Dynamin"/>
</dbReference>
<reference evidence="5 6" key="1">
    <citation type="submission" date="2014-04" db="EMBL/GenBank/DDBJ databases">
        <authorList>
            <consortium name="DOE Joint Genome Institute"/>
            <person name="Kuo A."/>
            <person name="Kohler A."/>
            <person name="Nagy L.G."/>
            <person name="Floudas D."/>
            <person name="Copeland A."/>
            <person name="Barry K.W."/>
            <person name="Cichocki N."/>
            <person name="Veneault-Fourrey C."/>
            <person name="LaButti K."/>
            <person name="Lindquist E.A."/>
            <person name="Lipzen A."/>
            <person name="Lundell T."/>
            <person name="Morin E."/>
            <person name="Murat C."/>
            <person name="Sun H."/>
            <person name="Tunlid A."/>
            <person name="Henrissat B."/>
            <person name="Grigoriev I.V."/>
            <person name="Hibbett D.S."/>
            <person name="Martin F."/>
            <person name="Nordberg H.P."/>
            <person name="Cantor M.N."/>
            <person name="Hua S.X."/>
        </authorList>
    </citation>
    <scope>NUCLEOTIDE SEQUENCE [LARGE SCALE GENOMIC DNA]</scope>
    <source>
        <strain evidence="5 6">Foug A</strain>
    </source>
</reference>
<dbReference type="HOGENOM" id="CLU_008964_4_1_1"/>
<dbReference type="Proteomes" id="UP000053989">
    <property type="component" value="Unassembled WGS sequence"/>
</dbReference>
<dbReference type="SUPFAM" id="SSF52540">
    <property type="entry name" value="P-loop containing nucleoside triphosphate hydrolases"/>
    <property type="match status" value="1"/>
</dbReference>
<evidence type="ECO:0000259" key="4">
    <source>
        <dbReference type="PROSITE" id="PS51718"/>
    </source>
</evidence>
<feature type="domain" description="Dynamin-type G" evidence="4">
    <location>
        <begin position="53"/>
        <end position="357"/>
    </location>
</feature>
<evidence type="ECO:0000256" key="2">
    <source>
        <dbReference type="ARBA" id="ARBA00023134"/>
    </source>
</evidence>
<dbReference type="GO" id="GO:0016020">
    <property type="term" value="C:membrane"/>
    <property type="evidence" value="ECO:0007669"/>
    <property type="project" value="TreeGrafter"/>
</dbReference>
<dbReference type="GO" id="GO:0003924">
    <property type="term" value="F:GTPase activity"/>
    <property type="evidence" value="ECO:0007669"/>
    <property type="project" value="InterPro"/>
</dbReference>
<evidence type="ECO:0000259" key="3">
    <source>
        <dbReference type="PROSITE" id="PS51388"/>
    </source>
</evidence>
<dbReference type="OrthoDB" id="5061070at2759"/>
<dbReference type="Pfam" id="PF02212">
    <property type="entry name" value="GED"/>
    <property type="match status" value="1"/>
</dbReference>
<proteinExistence type="predicted"/>
<dbReference type="InterPro" id="IPR020850">
    <property type="entry name" value="GED_dom"/>
</dbReference>
<dbReference type="Pfam" id="PF01031">
    <property type="entry name" value="Dynamin_M"/>
    <property type="match status" value="1"/>
</dbReference>
<dbReference type="AlphaFoldDB" id="A0A0C3DBL3"/>
<evidence type="ECO:0000313" key="5">
    <source>
        <dbReference type="EMBL" id="KIM53496.1"/>
    </source>
</evidence>
<dbReference type="PANTHER" id="PTHR11566">
    <property type="entry name" value="DYNAMIN"/>
    <property type="match status" value="1"/>
</dbReference>
<dbReference type="GO" id="GO:0008017">
    <property type="term" value="F:microtubule binding"/>
    <property type="evidence" value="ECO:0007669"/>
    <property type="project" value="TreeGrafter"/>
</dbReference>
<dbReference type="InParanoid" id="A0A0C3DBL3"/>
<evidence type="ECO:0008006" key="7">
    <source>
        <dbReference type="Google" id="ProtNLM"/>
    </source>
</evidence>
<keyword evidence="6" id="KW-1185">Reference proteome</keyword>
<dbReference type="InterPro" id="IPR000375">
    <property type="entry name" value="Dynamin_stalk"/>
</dbReference>
<dbReference type="PRINTS" id="PR00195">
    <property type="entry name" value="DYNAMIN"/>
</dbReference>
<keyword evidence="2" id="KW-0342">GTP-binding</keyword>
<dbReference type="Gene3D" id="3.40.50.300">
    <property type="entry name" value="P-loop containing nucleotide triphosphate hydrolases"/>
    <property type="match status" value="1"/>
</dbReference>
<keyword evidence="1" id="KW-0547">Nucleotide-binding</keyword>
<dbReference type="InterPro" id="IPR027417">
    <property type="entry name" value="P-loop_NTPase"/>
</dbReference>
<sequence>MSTSYSAFSTPSTFPDMDSQFDGIGLSDPATSRHRRAMLDLVNRLRNTGIQRDIDLPMIAVIGNQSAGKSSLIESISGITLPRSSGTCTRCPTECKLTHADAPWSCVVKLHFHTDVRGDAIPPRIESFGDAISDKDEVEERIRRAQRAILNPSTSPSMFLDGATVEDNEVSFSRNYISLEISGQELEDLSFVDLPGLIASVGQQGRVDDIELVRNLVISYIERESCVILLTVACETDFQNQGAHHLARHYDPEGRRTVGVLTKPDRIPLGEEESWVRLIRNEQEPLANNWFCVKQPSSHDLSQGITWARARRQEEEWFAANPPWCNLDSFHKSLLRTSKLVERLSNILAELIARRLPEIQEELYRVLQQTEKELEELPHPPSGNPLGEVLRVIDAFKKDLSERVEGTPDADGLLQKIRPHTAKFRRRIYATAPSFVPWEREDEGDDRTMPEATFLANEEESESDGDDDDEGVDIYVDQVMDRAETSRTRELPDHYPFVVQKAYIAEFVKEWRQPSLALFDAVYSILKNDVDRMVDRHFSKVGRGSAKKSVLMIMHDHLDAAAARSKERIEWLLKLEQSPATLNKHYYFDYKNKFLSYYRSCRHNDTLAEQMSDPPHPFFVGSDPVEDAILALRKLGINAQRNDLHKLRPLDPMEPALGIMASVRGYFQVAYKRFVDMVPTAIDHEATRGLERDLEQTLRDGLQLTGPDAHQRCASMLEEHPAIAARRKDIMRKLERLQAAKVELRELSI</sequence>
<dbReference type="PROSITE" id="PS51388">
    <property type="entry name" value="GED"/>
    <property type="match status" value="1"/>
</dbReference>
<evidence type="ECO:0000313" key="6">
    <source>
        <dbReference type="Proteomes" id="UP000053989"/>
    </source>
</evidence>
<dbReference type="SMART" id="SM00053">
    <property type="entry name" value="DYNc"/>
    <property type="match status" value="1"/>
</dbReference>
<name>A0A0C3DBL3_9AGAM</name>
<protein>
    <recommendedName>
        <fullName evidence="7">GED domain-containing protein</fullName>
    </recommendedName>
</protein>
<accession>A0A0C3DBL3</accession>
<dbReference type="PROSITE" id="PS51718">
    <property type="entry name" value="G_DYNAMIN_2"/>
    <property type="match status" value="1"/>
</dbReference>
<dbReference type="InterPro" id="IPR045063">
    <property type="entry name" value="Dynamin_N"/>
</dbReference>
<dbReference type="CDD" id="cd08771">
    <property type="entry name" value="DLP_1"/>
    <property type="match status" value="1"/>
</dbReference>
<dbReference type="Gene3D" id="1.20.120.1240">
    <property type="entry name" value="Dynamin, middle domain"/>
    <property type="match status" value="1"/>
</dbReference>
<dbReference type="InterPro" id="IPR003130">
    <property type="entry name" value="GED"/>
</dbReference>
<dbReference type="GO" id="GO:0005737">
    <property type="term" value="C:cytoplasm"/>
    <property type="evidence" value="ECO:0007669"/>
    <property type="project" value="TreeGrafter"/>
</dbReference>